<evidence type="ECO:0000313" key="2">
    <source>
        <dbReference type="EMBL" id="WVY94262.1"/>
    </source>
</evidence>
<proteinExistence type="predicted"/>
<reference evidence="2 3" key="1">
    <citation type="journal article" date="2023" name="Life. Sci Alliance">
        <title>Evolutionary insights into 3D genome organization and epigenetic landscape of Vigna mungo.</title>
        <authorList>
            <person name="Junaid A."/>
            <person name="Singh B."/>
            <person name="Bhatia S."/>
        </authorList>
    </citation>
    <scope>NUCLEOTIDE SEQUENCE [LARGE SCALE GENOMIC DNA]</scope>
    <source>
        <strain evidence="2">Urdbean</strain>
    </source>
</reference>
<keyword evidence="3" id="KW-1185">Reference proteome</keyword>
<evidence type="ECO:0000313" key="3">
    <source>
        <dbReference type="Proteomes" id="UP001374535"/>
    </source>
</evidence>
<name>A0AAQ3MN74_VIGMU</name>
<accession>A0AAQ3MN74</accession>
<dbReference type="EMBL" id="CP144691">
    <property type="protein sequence ID" value="WVY94262.1"/>
    <property type="molecule type" value="Genomic_DNA"/>
</dbReference>
<dbReference type="AlphaFoldDB" id="A0AAQ3MN74"/>
<feature type="region of interest" description="Disordered" evidence="1">
    <location>
        <begin position="17"/>
        <end position="36"/>
    </location>
</feature>
<dbReference type="Proteomes" id="UP001374535">
    <property type="component" value="Chromosome 10"/>
</dbReference>
<organism evidence="2 3">
    <name type="scientific">Vigna mungo</name>
    <name type="common">Black gram</name>
    <name type="synonym">Phaseolus mungo</name>
    <dbReference type="NCBI Taxonomy" id="3915"/>
    <lineage>
        <taxon>Eukaryota</taxon>
        <taxon>Viridiplantae</taxon>
        <taxon>Streptophyta</taxon>
        <taxon>Embryophyta</taxon>
        <taxon>Tracheophyta</taxon>
        <taxon>Spermatophyta</taxon>
        <taxon>Magnoliopsida</taxon>
        <taxon>eudicotyledons</taxon>
        <taxon>Gunneridae</taxon>
        <taxon>Pentapetalae</taxon>
        <taxon>rosids</taxon>
        <taxon>fabids</taxon>
        <taxon>Fabales</taxon>
        <taxon>Fabaceae</taxon>
        <taxon>Papilionoideae</taxon>
        <taxon>50 kb inversion clade</taxon>
        <taxon>NPAAA clade</taxon>
        <taxon>indigoferoid/millettioid clade</taxon>
        <taxon>Phaseoleae</taxon>
        <taxon>Vigna</taxon>
    </lineage>
</organism>
<protein>
    <submittedName>
        <fullName evidence="2">Uncharacterized protein</fullName>
    </submittedName>
</protein>
<sequence length="109" mass="12135">MEDDFANCVAHDSMKKTNLVGEDDDPGALHNGDKDCQTDDEALDLDDSWLMRENEDSNGVRLGWLAALLTVRDAGSDNLRKSCDGGGAEAIWVALRPEESFVIWRRLRL</sequence>
<gene>
    <name evidence="2" type="ORF">V8G54_033350</name>
</gene>
<evidence type="ECO:0000256" key="1">
    <source>
        <dbReference type="SAM" id="MobiDB-lite"/>
    </source>
</evidence>